<dbReference type="PANTHER" id="PTHR33324:SF2">
    <property type="entry name" value="MYB_SANT-LIKE DNA-BINDING DOMAIN-CONTAINING PROTEIN"/>
    <property type="match status" value="1"/>
</dbReference>
<evidence type="ECO:0000256" key="1">
    <source>
        <dbReference type="SAM" id="MobiDB-lite"/>
    </source>
</evidence>
<dbReference type="AlphaFoldDB" id="A0A833VTI1"/>
<evidence type="ECO:0000313" key="2">
    <source>
        <dbReference type="EMBL" id="KAF4027859.1"/>
    </source>
</evidence>
<dbReference type="Proteomes" id="UP000602510">
    <property type="component" value="Unassembled WGS sequence"/>
</dbReference>
<gene>
    <name evidence="2" type="ORF">GN244_ATG20499</name>
</gene>
<proteinExistence type="predicted"/>
<protein>
    <submittedName>
        <fullName evidence="2">Uncharacterized protein</fullName>
    </submittedName>
</protein>
<comment type="caution">
    <text evidence="2">The sequence shown here is derived from an EMBL/GenBank/DDBJ whole genome shotgun (WGS) entry which is preliminary data.</text>
</comment>
<reference evidence="2" key="1">
    <citation type="submission" date="2020-04" db="EMBL/GenBank/DDBJ databases">
        <title>Hybrid Assembly of Korean Phytophthora infestans isolates.</title>
        <authorList>
            <person name="Prokchorchik M."/>
            <person name="Lee Y."/>
            <person name="Seo J."/>
            <person name="Cho J.-H."/>
            <person name="Park Y.-E."/>
            <person name="Jang D.-C."/>
            <person name="Im J.-S."/>
            <person name="Choi J.-G."/>
            <person name="Park H.-J."/>
            <person name="Lee G.-B."/>
            <person name="Lee Y.-G."/>
            <person name="Hong S.-Y."/>
            <person name="Cho K."/>
            <person name="Sohn K.H."/>
        </authorList>
    </citation>
    <scope>NUCLEOTIDE SEQUENCE</scope>
    <source>
        <strain evidence="2">KR_1_A1</strain>
    </source>
</reference>
<keyword evidence="3" id="KW-1185">Reference proteome</keyword>
<dbReference type="EMBL" id="WSZM01001256">
    <property type="protein sequence ID" value="KAF4027859.1"/>
    <property type="molecule type" value="Genomic_DNA"/>
</dbReference>
<evidence type="ECO:0000313" key="3">
    <source>
        <dbReference type="Proteomes" id="UP000602510"/>
    </source>
</evidence>
<name>A0A833VTI1_PHYIN</name>
<organism evidence="2 3">
    <name type="scientific">Phytophthora infestans</name>
    <name type="common">Potato late blight agent</name>
    <name type="synonym">Botrytis infestans</name>
    <dbReference type="NCBI Taxonomy" id="4787"/>
    <lineage>
        <taxon>Eukaryota</taxon>
        <taxon>Sar</taxon>
        <taxon>Stramenopiles</taxon>
        <taxon>Oomycota</taxon>
        <taxon>Peronosporomycetes</taxon>
        <taxon>Peronosporales</taxon>
        <taxon>Peronosporaceae</taxon>
        <taxon>Phytophthora</taxon>
    </lineage>
</organism>
<dbReference type="PANTHER" id="PTHR33324">
    <property type="entry name" value="EXPRESSED PROTEIN"/>
    <property type="match status" value="1"/>
</dbReference>
<sequence>MVEDDQAVMSEVVCGTTRAGKKTPIFWDSDGVDGGKFDFRVVLDSLSDPSNYAKWRGSDRTHAQMNEALLNQIAHRLEAADITRRDSAGAEDFLAATVAGISDDKDLRAATLKRCPHYYELHDVMINRPSCRPRVTSDDIDASWSAEVRNGTAAILQMSSYRPLTVQPSHPANKVPPQDSVEMLLDQQAERKLILASPGRERDLRQKELELKEEKNAREEALADVDLELKRVQLETAQIESVVQLLLSRKSYKTAGTTRRRRPTVANTRSRVKYLK</sequence>
<feature type="region of interest" description="Disordered" evidence="1">
    <location>
        <begin position="254"/>
        <end position="276"/>
    </location>
</feature>
<accession>A0A833VTI1</accession>